<dbReference type="Gramene" id="LPERR09G01830.1">
    <property type="protein sequence ID" value="LPERR09G01830.1"/>
    <property type="gene ID" value="LPERR09G01830"/>
</dbReference>
<reference evidence="1" key="3">
    <citation type="submission" date="2015-04" db="UniProtKB">
        <authorList>
            <consortium name="EnsemblPlants"/>
        </authorList>
    </citation>
    <scope>IDENTIFICATION</scope>
</reference>
<protein>
    <recommendedName>
        <fullName evidence="3">DUF1618 domain-containing protein</fullName>
    </recommendedName>
</protein>
<dbReference type="eggNOG" id="ENOG502R6NM">
    <property type="taxonomic scope" value="Eukaryota"/>
</dbReference>
<dbReference type="PANTHER" id="PTHR33207">
    <property type="entry name" value="F-BOX DOMAIN CONTAINING PROTEIN-RELATED"/>
    <property type="match status" value="1"/>
</dbReference>
<evidence type="ECO:0008006" key="3">
    <source>
        <dbReference type="Google" id="ProtNLM"/>
    </source>
</evidence>
<dbReference type="HOGENOM" id="CLU_024027_2_0_1"/>
<evidence type="ECO:0000313" key="2">
    <source>
        <dbReference type="Proteomes" id="UP000032180"/>
    </source>
</evidence>
<proteinExistence type="predicted"/>
<reference evidence="1 2" key="1">
    <citation type="submission" date="2012-08" db="EMBL/GenBank/DDBJ databases">
        <title>Oryza genome evolution.</title>
        <authorList>
            <person name="Wing R.A."/>
        </authorList>
    </citation>
    <scope>NUCLEOTIDE SEQUENCE</scope>
</reference>
<dbReference type="STRING" id="77586.A0A0D9XBR7"/>
<name>A0A0D9XBR7_9ORYZ</name>
<dbReference type="EnsemblPlants" id="LPERR09G01830.1">
    <property type="protein sequence ID" value="LPERR09G01830.1"/>
    <property type="gene ID" value="LPERR09G01830"/>
</dbReference>
<accession>A0A0D9XBR7</accession>
<dbReference type="Proteomes" id="UP000032180">
    <property type="component" value="Chromosome 9"/>
</dbReference>
<organism evidence="1 2">
    <name type="scientific">Leersia perrieri</name>
    <dbReference type="NCBI Taxonomy" id="77586"/>
    <lineage>
        <taxon>Eukaryota</taxon>
        <taxon>Viridiplantae</taxon>
        <taxon>Streptophyta</taxon>
        <taxon>Embryophyta</taxon>
        <taxon>Tracheophyta</taxon>
        <taxon>Spermatophyta</taxon>
        <taxon>Magnoliopsida</taxon>
        <taxon>Liliopsida</taxon>
        <taxon>Poales</taxon>
        <taxon>Poaceae</taxon>
        <taxon>BOP clade</taxon>
        <taxon>Oryzoideae</taxon>
        <taxon>Oryzeae</taxon>
        <taxon>Oryzinae</taxon>
        <taxon>Leersia</taxon>
    </lineage>
</organism>
<reference evidence="2" key="2">
    <citation type="submission" date="2013-12" db="EMBL/GenBank/DDBJ databases">
        <authorList>
            <person name="Yu Y."/>
            <person name="Lee S."/>
            <person name="de Baynast K."/>
            <person name="Wissotski M."/>
            <person name="Liu L."/>
            <person name="Talag J."/>
            <person name="Goicoechea J."/>
            <person name="Angelova A."/>
            <person name="Jetty R."/>
            <person name="Kudrna D."/>
            <person name="Golser W."/>
            <person name="Rivera L."/>
            <person name="Zhang J."/>
            <person name="Wing R."/>
        </authorList>
    </citation>
    <scope>NUCLEOTIDE SEQUENCE</scope>
</reference>
<keyword evidence="2" id="KW-1185">Reference proteome</keyword>
<dbReference type="AlphaFoldDB" id="A0A0D9XBR7"/>
<sequence length="321" mass="35913">MATVANHSAAMARRCLSRRLLSSVLLGHFHQPEPVPPVGTRPDKPLTVPAFEPLTASSPRLSLDFVPNLSHFSLYDSHLGLLLLRHRNCDDFNPRLFLVCDPAVCVAVDCDRPRAWVASYRDGEVRWRALPRASRDVAVEFDIHWLEYLPVRAAGSLYWHICYNPCALALDVATLRFSFLRVPAHMFDGVTTTHKCRIGEMPDDGRLCVGSVEKQELMVCVRGTGDRSDNGWVVERHVRIAKALRGVPGLPKDSFLRHYYLWMRDFDAGRTGKVFIGTMGFGIFSYDLNTGELKSLATEDGMQYGHPILPYFSAPANGGSD</sequence>
<evidence type="ECO:0000313" key="1">
    <source>
        <dbReference type="EnsemblPlants" id="LPERR09G01830.1"/>
    </source>
</evidence>